<keyword evidence="4" id="KW-1185">Reference proteome</keyword>
<name>A0ABM7RAS8_9BACT</name>
<proteinExistence type="predicted"/>
<reference evidence="3 4" key="1">
    <citation type="submission" date="2021-06" db="EMBL/GenBank/DDBJ databases">
        <title>Complete genome of Haloferula helveola possessing various polysaccharide degrading enzymes.</title>
        <authorList>
            <person name="Takami H."/>
            <person name="Huang C."/>
            <person name="Hamasaki K."/>
        </authorList>
    </citation>
    <scope>NUCLEOTIDE SEQUENCE [LARGE SCALE GENOMIC DNA]</scope>
    <source>
        <strain evidence="3 4">CN-1</strain>
    </source>
</reference>
<keyword evidence="2" id="KW-0812">Transmembrane</keyword>
<evidence type="ECO:0000256" key="2">
    <source>
        <dbReference type="SAM" id="Phobius"/>
    </source>
</evidence>
<dbReference type="EMBL" id="AP024702">
    <property type="protein sequence ID" value="BCX46667.1"/>
    <property type="molecule type" value="Genomic_DNA"/>
</dbReference>
<accession>A0ABM7RAS8</accession>
<feature type="compositionally biased region" description="Basic and acidic residues" evidence="1">
    <location>
        <begin position="274"/>
        <end position="288"/>
    </location>
</feature>
<keyword evidence="2" id="KW-0472">Membrane</keyword>
<feature type="region of interest" description="Disordered" evidence="1">
    <location>
        <begin position="55"/>
        <end position="111"/>
    </location>
</feature>
<dbReference type="Proteomes" id="UP001374893">
    <property type="component" value="Chromosome"/>
</dbReference>
<keyword evidence="2" id="KW-1133">Transmembrane helix</keyword>
<feature type="region of interest" description="Disordered" evidence="1">
    <location>
        <begin position="269"/>
        <end position="296"/>
    </location>
</feature>
<evidence type="ECO:0000313" key="3">
    <source>
        <dbReference type="EMBL" id="BCX46667.1"/>
    </source>
</evidence>
<evidence type="ECO:0000313" key="4">
    <source>
        <dbReference type="Proteomes" id="UP001374893"/>
    </source>
</evidence>
<feature type="transmembrane region" description="Helical" evidence="2">
    <location>
        <begin position="33"/>
        <end position="51"/>
    </location>
</feature>
<evidence type="ECO:0000256" key="1">
    <source>
        <dbReference type="SAM" id="MobiDB-lite"/>
    </source>
</evidence>
<organism evidence="3 4">
    <name type="scientific">Haloferula helveola</name>
    <dbReference type="NCBI Taxonomy" id="490095"/>
    <lineage>
        <taxon>Bacteria</taxon>
        <taxon>Pseudomonadati</taxon>
        <taxon>Verrucomicrobiota</taxon>
        <taxon>Verrucomicrobiia</taxon>
        <taxon>Verrucomicrobiales</taxon>
        <taxon>Verrucomicrobiaceae</taxon>
        <taxon>Haloferula</taxon>
    </lineage>
</organism>
<feature type="compositionally biased region" description="Basic and acidic residues" evidence="1">
    <location>
        <begin position="332"/>
        <end position="343"/>
    </location>
</feature>
<feature type="region of interest" description="Disordered" evidence="1">
    <location>
        <begin position="322"/>
        <end position="343"/>
    </location>
</feature>
<gene>
    <name evidence="3" type="ORF">HAHE_05750</name>
</gene>
<protein>
    <submittedName>
        <fullName evidence="3">Uncharacterized protein</fullName>
    </submittedName>
</protein>
<sequence>MTEKRNRRRWLSVQLTQPRALPLFPNPNMKRNAIIAAGAAVLLIGVVAIAMNSGNSGDTDDSGGSTTENIPPRGTTGGSDGEFQPDMPPKASARSAREEAQSELVDQYGESRTKLARHVSENVVGLLDDVIAMGEMMVEGRSGDFGGGRGGVRWALRGTGVELNEEQEEQAAELMKDFRKRELEKTKSSVNDLRKDPTALMGMLLAGDARSRDELSEADYAALQEANADALGDIINPLDRNNFRGGSPMEDELFRSGFEALLDEEQAAAFAESQAKKEEEAASEEPSRTDITQLPVMDLEAADEAIRSTRQMTAGFKQVVEGMGNLGPLLEQQRRNRGEEEAE</sequence>
<feature type="compositionally biased region" description="Low complexity" evidence="1">
    <location>
        <begin position="55"/>
        <end position="67"/>
    </location>
</feature>